<evidence type="ECO:0000313" key="2">
    <source>
        <dbReference type="EMBL" id="WTQ85560.1"/>
    </source>
</evidence>
<dbReference type="RefSeq" id="WP_405454284.1">
    <property type="nucleotide sequence ID" value="NZ_CP108164.1"/>
</dbReference>
<accession>A0ABZ1KY98</accession>
<dbReference type="Proteomes" id="UP001622557">
    <property type="component" value="Chromosome"/>
</dbReference>
<protein>
    <recommendedName>
        <fullName evidence="1">RAMA domain-containing protein</fullName>
    </recommendedName>
</protein>
<proteinExistence type="predicted"/>
<dbReference type="Pfam" id="PF18755">
    <property type="entry name" value="RAMA"/>
    <property type="match status" value="1"/>
</dbReference>
<dbReference type="GeneID" id="97286178"/>
<evidence type="ECO:0000313" key="3">
    <source>
        <dbReference type="Proteomes" id="UP001622557"/>
    </source>
</evidence>
<evidence type="ECO:0000259" key="1">
    <source>
        <dbReference type="Pfam" id="PF18755"/>
    </source>
</evidence>
<feature type="domain" description="RAMA" evidence="1">
    <location>
        <begin position="92"/>
        <end position="186"/>
    </location>
</feature>
<organism evidence="2 3">
    <name type="scientific">Streptomyces achromogenes</name>
    <dbReference type="NCBI Taxonomy" id="67255"/>
    <lineage>
        <taxon>Bacteria</taxon>
        <taxon>Bacillati</taxon>
        <taxon>Actinomycetota</taxon>
        <taxon>Actinomycetes</taxon>
        <taxon>Kitasatosporales</taxon>
        <taxon>Streptomycetaceae</taxon>
        <taxon>Streptomyces</taxon>
    </lineage>
</organism>
<dbReference type="InterPro" id="IPR040843">
    <property type="entry name" value="RAMA"/>
</dbReference>
<keyword evidence="3" id="KW-1185">Reference proteome</keyword>
<reference evidence="2 3" key="1">
    <citation type="submission" date="2022-10" db="EMBL/GenBank/DDBJ databases">
        <title>The complete genomes of actinobacterial strains from the NBC collection.</title>
        <authorList>
            <person name="Joergensen T.S."/>
            <person name="Alvarez Arevalo M."/>
            <person name="Sterndorff E.B."/>
            <person name="Faurdal D."/>
            <person name="Vuksanovic O."/>
            <person name="Mourched A.-S."/>
            <person name="Charusanti P."/>
            <person name="Shaw S."/>
            <person name="Blin K."/>
            <person name="Weber T."/>
        </authorList>
    </citation>
    <scope>NUCLEOTIDE SEQUENCE [LARGE SCALE GENOMIC DNA]</scope>
    <source>
        <strain evidence="2 3">NBC_00156</strain>
    </source>
</reference>
<sequence length="189" mass="20874">MALLEWSDNIAISDQAPAQYWPAQLAAKGLPADVMARQLYLHARPEDWPSMDYDSFLTARRTLMAQVVRDAFWQLESDSYRPVYSAPSVVPEQRTAGRLPSRRIKLSELLDAGLISAGTVLTPAWEEHEQVAVVDEQGRIRIDEQIHDTPSGAANAAGAGTNGWTFWLADTPEGQVTLTDPRAALSEED</sequence>
<gene>
    <name evidence="2" type="ORF">OG350_37080</name>
</gene>
<dbReference type="EMBL" id="CP108164">
    <property type="protein sequence ID" value="WTQ85560.1"/>
    <property type="molecule type" value="Genomic_DNA"/>
</dbReference>
<name>A0ABZ1KY98_STRAH</name>